<comment type="caution">
    <text evidence="3">The sequence shown here is derived from an EMBL/GenBank/DDBJ whole genome shotgun (WGS) entry which is preliminary data.</text>
</comment>
<dbReference type="PRINTS" id="PR01438">
    <property type="entry name" value="UNVRSLSTRESS"/>
</dbReference>
<dbReference type="Gene3D" id="3.40.50.12370">
    <property type="match status" value="1"/>
</dbReference>
<keyword evidence="4" id="KW-1185">Reference proteome</keyword>
<accession>A0ABY0FE31</accession>
<dbReference type="InterPro" id="IPR006015">
    <property type="entry name" value="Universal_stress_UspA"/>
</dbReference>
<dbReference type="PANTHER" id="PTHR46268:SF15">
    <property type="entry name" value="UNIVERSAL STRESS PROTEIN HP_0031"/>
    <property type="match status" value="1"/>
</dbReference>
<comment type="similarity">
    <text evidence="1">Belongs to the universal stress protein A family.</text>
</comment>
<dbReference type="InterPro" id="IPR006016">
    <property type="entry name" value="UspA"/>
</dbReference>
<dbReference type="PANTHER" id="PTHR46268">
    <property type="entry name" value="STRESS RESPONSE PROTEIN NHAX"/>
    <property type="match status" value="1"/>
</dbReference>
<gene>
    <name evidence="3" type="ORF">EBB06_11425</name>
</gene>
<dbReference type="CDD" id="cd00293">
    <property type="entry name" value="USP-like"/>
    <property type="match status" value="1"/>
</dbReference>
<sequence length="295" mass="31698">MAAQRSRLSVAHAWRFIMAYKSLLVHVDSSPRAAARLDTAIVLAQTFDAHLTGLFVAPLPLSDGGFAAAPYPHTSGTTPDYVEASARRAQDTFENAVRLAGLASVEWRQLIGAPIEDMYLNARYHDLVIIGQGDPTQSIDKLPTDYPQTVLMGAGRPVLIVPYSGSFDTVGQQILVGWDARQEATRALTNALPLLKRAKRTQVLTINPVHGGDHGEVPGMDIAIYLARHGVEVEVMSEHGASVDVGNLLLSNAADMGADLIVMGAYGHSRLREIMLGGATQTVLESMTVPVLMSH</sequence>
<evidence type="ECO:0000313" key="3">
    <source>
        <dbReference type="EMBL" id="RXZ42510.1"/>
    </source>
</evidence>
<organism evidence="3 4">
    <name type="scientific">Crenobacter cavernae</name>
    <dbReference type="NCBI Taxonomy" id="2290923"/>
    <lineage>
        <taxon>Bacteria</taxon>
        <taxon>Pseudomonadati</taxon>
        <taxon>Pseudomonadota</taxon>
        <taxon>Betaproteobacteria</taxon>
        <taxon>Neisseriales</taxon>
        <taxon>Neisseriaceae</taxon>
        <taxon>Crenobacter</taxon>
    </lineage>
</organism>
<feature type="domain" description="UspA" evidence="2">
    <location>
        <begin position="173"/>
        <end position="293"/>
    </location>
</feature>
<dbReference type="Pfam" id="PF00582">
    <property type="entry name" value="Usp"/>
    <property type="match status" value="1"/>
</dbReference>
<dbReference type="Proteomes" id="UP000290682">
    <property type="component" value="Unassembled WGS sequence"/>
</dbReference>
<evidence type="ECO:0000259" key="2">
    <source>
        <dbReference type="Pfam" id="PF00582"/>
    </source>
</evidence>
<reference evidence="3 4" key="1">
    <citation type="submission" date="2018-10" db="EMBL/GenBank/DDBJ databases">
        <title>Draft genome of Fastidiocella sp. strain 375T, a bacterium isolated from a karstic cave dripping water.</title>
        <authorList>
            <person name="Coelho C."/>
            <person name="Verissimo A."/>
            <person name="Tiago I."/>
        </authorList>
    </citation>
    <scope>NUCLEOTIDE SEQUENCE [LARGE SCALE GENOMIC DNA]</scope>
    <source>
        <strain evidence="3 4">CAVE-375</strain>
    </source>
</reference>
<evidence type="ECO:0000313" key="4">
    <source>
        <dbReference type="Proteomes" id="UP000290682"/>
    </source>
</evidence>
<dbReference type="EMBL" id="REGR01000014">
    <property type="protein sequence ID" value="RXZ42510.1"/>
    <property type="molecule type" value="Genomic_DNA"/>
</dbReference>
<name>A0ABY0FE31_9NEIS</name>
<evidence type="ECO:0000256" key="1">
    <source>
        <dbReference type="ARBA" id="ARBA00008791"/>
    </source>
</evidence>
<proteinExistence type="inferred from homology"/>
<dbReference type="SUPFAM" id="SSF52402">
    <property type="entry name" value="Adenine nucleotide alpha hydrolases-like"/>
    <property type="match status" value="2"/>
</dbReference>
<protein>
    <submittedName>
        <fullName evidence="3">Universal stress protein</fullName>
    </submittedName>
</protein>